<dbReference type="OrthoDB" id="8364077at2"/>
<evidence type="ECO:0000313" key="2">
    <source>
        <dbReference type="Proteomes" id="UP000325785"/>
    </source>
</evidence>
<evidence type="ECO:0000313" key="1">
    <source>
        <dbReference type="EMBL" id="QEW24660.1"/>
    </source>
</evidence>
<dbReference type="Pfam" id="PF07845">
    <property type="entry name" value="DUF1636"/>
    <property type="match status" value="1"/>
</dbReference>
<protein>
    <submittedName>
        <fullName evidence="1">Putative metal-binding protein</fullName>
    </submittedName>
</protein>
<dbReference type="Proteomes" id="UP000325785">
    <property type="component" value="Chromosome"/>
</dbReference>
<proteinExistence type="predicted"/>
<accession>A0A5P3A7U8</accession>
<organism evidence="1 2">
    <name type="scientific">Roseovarius indicus</name>
    <dbReference type="NCBI Taxonomy" id="540747"/>
    <lineage>
        <taxon>Bacteria</taxon>
        <taxon>Pseudomonadati</taxon>
        <taxon>Pseudomonadota</taxon>
        <taxon>Alphaproteobacteria</taxon>
        <taxon>Rhodobacterales</taxon>
        <taxon>Roseobacteraceae</taxon>
        <taxon>Roseovarius</taxon>
    </lineage>
</organism>
<dbReference type="AlphaFoldDB" id="A0A5P3A7U8"/>
<name>A0A5P3A7U8_9RHOB</name>
<dbReference type="KEGG" id="rid:RIdsm_00441"/>
<reference evidence="1 2" key="1">
    <citation type="submission" date="2018-08" db="EMBL/GenBank/DDBJ databases">
        <title>Genetic Globetrotter - A new plasmid hitch-hiking vast phylogenetic and geographic distances.</title>
        <authorList>
            <person name="Vollmers J."/>
            <person name="Petersen J."/>
        </authorList>
    </citation>
    <scope>NUCLEOTIDE SEQUENCE [LARGE SCALE GENOMIC DNA]</scope>
    <source>
        <strain evidence="1 2">DSM 26383</strain>
    </source>
</reference>
<dbReference type="EMBL" id="CP031598">
    <property type="protein sequence ID" value="QEW24660.1"/>
    <property type="molecule type" value="Genomic_DNA"/>
</dbReference>
<dbReference type="RefSeq" id="WP_057816244.1">
    <property type="nucleotide sequence ID" value="NZ_CP031598.1"/>
</dbReference>
<sequence length="108" mass="11540">MHRIVVCSTCEGSDGKGFAATLRAALAERGMDFEVQTHDCLSNCARPLSMAFTAPAKATYLFGDIAPETDLADTLAFAGLYADTPDGWIEDARPAGRLRFCLIGRVPA</sequence>
<dbReference type="InterPro" id="IPR012863">
    <property type="entry name" value="DUF1636"/>
</dbReference>
<gene>
    <name evidence="1" type="ORF">RIdsm_00441</name>
</gene>